<keyword evidence="2" id="KW-1185">Reference proteome</keyword>
<evidence type="ECO:0000313" key="1">
    <source>
        <dbReference type="EMBL" id="KAL0120199.1"/>
    </source>
</evidence>
<protein>
    <submittedName>
        <fullName evidence="1">Uncharacterized protein</fullName>
    </submittedName>
</protein>
<sequence length="80" mass="9358">MSSETSIQSERKNTCTRPHAVYRCSRESRTNEGKYAIFMTRLLHGVLAQIFTRPRSRQQDRNNDLFLNGTLVPERKLMTL</sequence>
<evidence type="ECO:0000313" key="2">
    <source>
        <dbReference type="Proteomes" id="UP001430953"/>
    </source>
</evidence>
<name>A0AAW2FYM7_9HYME</name>
<gene>
    <name evidence="1" type="ORF">PUN28_008092</name>
</gene>
<accession>A0AAW2FYM7</accession>
<reference evidence="1 2" key="1">
    <citation type="submission" date="2023-03" db="EMBL/GenBank/DDBJ databases">
        <title>High recombination rates correlate with genetic variation in Cardiocondyla obscurior ants.</title>
        <authorList>
            <person name="Errbii M."/>
        </authorList>
    </citation>
    <scope>NUCLEOTIDE SEQUENCE [LARGE SCALE GENOMIC DNA]</scope>
    <source>
        <strain evidence="1">Alpha-2009</strain>
        <tissue evidence="1">Whole body</tissue>
    </source>
</reference>
<dbReference type="AlphaFoldDB" id="A0AAW2FYM7"/>
<dbReference type="Proteomes" id="UP001430953">
    <property type="component" value="Unassembled WGS sequence"/>
</dbReference>
<organism evidence="1 2">
    <name type="scientific">Cardiocondyla obscurior</name>
    <dbReference type="NCBI Taxonomy" id="286306"/>
    <lineage>
        <taxon>Eukaryota</taxon>
        <taxon>Metazoa</taxon>
        <taxon>Ecdysozoa</taxon>
        <taxon>Arthropoda</taxon>
        <taxon>Hexapoda</taxon>
        <taxon>Insecta</taxon>
        <taxon>Pterygota</taxon>
        <taxon>Neoptera</taxon>
        <taxon>Endopterygota</taxon>
        <taxon>Hymenoptera</taxon>
        <taxon>Apocrita</taxon>
        <taxon>Aculeata</taxon>
        <taxon>Formicoidea</taxon>
        <taxon>Formicidae</taxon>
        <taxon>Myrmicinae</taxon>
        <taxon>Cardiocondyla</taxon>
    </lineage>
</organism>
<dbReference type="EMBL" id="JADYXP020000007">
    <property type="protein sequence ID" value="KAL0120199.1"/>
    <property type="molecule type" value="Genomic_DNA"/>
</dbReference>
<comment type="caution">
    <text evidence="1">The sequence shown here is derived from an EMBL/GenBank/DDBJ whole genome shotgun (WGS) entry which is preliminary data.</text>
</comment>
<proteinExistence type="predicted"/>